<evidence type="ECO:0000313" key="2">
    <source>
        <dbReference type="EMBL" id="CAB1427833.1"/>
    </source>
</evidence>
<proteinExistence type="predicted"/>
<feature type="compositionally biased region" description="Polar residues" evidence="1">
    <location>
        <begin position="121"/>
        <end position="137"/>
    </location>
</feature>
<dbReference type="AlphaFoldDB" id="A0A9N7YJE5"/>
<dbReference type="EMBL" id="CADEAL010001001">
    <property type="protein sequence ID" value="CAB1427833.1"/>
    <property type="molecule type" value="Genomic_DNA"/>
</dbReference>
<name>A0A9N7YJE5_PLEPL</name>
<accession>A0A9N7YJE5</accession>
<organism evidence="2 3">
    <name type="scientific">Pleuronectes platessa</name>
    <name type="common">European plaice</name>
    <dbReference type="NCBI Taxonomy" id="8262"/>
    <lineage>
        <taxon>Eukaryota</taxon>
        <taxon>Metazoa</taxon>
        <taxon>Chordata</taxon>
        <taxon>Craniata</taxon>
        <taxon>Vertebrata</taxon>
        <taxon>Euteleostomi</taxon>
        <taxon>Actinopterygii</taxon>
        <taxon>Neopterygii</taxon>
        <taxon>Teleostei</taxon>
        <taxon>Neoteleostei</taxon>
        <taxon>Acanthomorphata</taxon>
        <taxon>Carangaria</taxon>
        <taxon>Pleuronectiformes</taxon>
        <taxon>Pleuronectoidei</taxon>
        <taxon>Pleuronectidae</taxon>
        <taxon>Pleuronectes</taxon>
    </lineage>
</organism>
<dbReference type="Proteomes" id="UP001153269">
    <property type="component" value="Unassembled WGS sequence"/>
</dbReference>
<reference evidence="2" key="1">
    <citation type="submission" date="2020-03" db="EMBL/GenBank/DDBJ databases">
        <authorList>
            <person name="Weist P."/>
        </authorList>
    </citation>
    <scope>NUCLEOTIDE SEQUENCE</scope>
</reference>
<sequence>MGGDWDSVSLTERGLGPTRNQQVLERDTPCCFFQARSSTTTTHHPRITCEFIAPSSTRCPQLPPPLRSMVFSPVKYECVQDDCNAAETKERVALSSGLGGRCKEPPCFQGSRLDGGGEQAGGQQILNDPENNSSPFSQRGYKPKGNTNWKGRAKKK</sequence>
<feature type="region of interest" description="Disordered" evidence="1">
    <location>
        <begin position="95"/>
        <end position="156"/>
    </location>
</feature>
<protein>
    <submittedName>
        <fullName evidence="2">Uncharacterized protein</fullName>
    </submittedName>
</protein>
<gene>
    <name evidence="2" type="ORF">PLEPLA_LOCUS15778</name>
</gene>
<evidence type="ECO:0000256" key="1">
    <source>
        <dbReference type="SAM" id="MobiDB-lite"/>
    </source>
</evidence>
<keyword evidence="3" id="KW-1185">Reference proteome</keyword>
<comment type="caution">
    <text evidence="2">The sequence shown here is derived from an EMBL/GenBank/DDBJ whole genome shotgun (WGS) entry which is preliminary data.</text>
</comment>
<evidence type="ECO:0000313" key="3">
    <source>
        <dbReference type="Proteomes" id="UP001153269"/>
    </source>
</evidence>